<proteinExistence type="predicted"/>
<reference evidence="1" key="1">
    <citation type="journal article" date="2021" name="Open Biol.">
        <title>Shared evolutionary footprints suggest mitochondrial oxidative damage underlies multiple complex I losses in fungi.</title>
        <authorList>
            <person name="Schikora-Tamarit M.A."/>
            <person name="Marcet-Houben M."/>
            <person name="Nosek J."/>
            <person name="Gabaldon T."/>
        </authorList>
    </citation>
    <scope>NUCLEOTIDE SEQUENCE</scope>
    <source>
        <strain evidence="1">CBS2887</strain>
    </source>
</reference>
<name>A0A9P8Q1H5_WICPI</name>
<dbReference type="Proteomes" id="UP000774326">
    <property type="component" value="Unassembled WGS sequence"/>
</dbReference>
<protein>
    <submittedName>
        <fullName evidence="1">Uncharacterized protein</fullName>
    </submittedName>
</protein>
<sequence length="58" mass="6305">MIATAPPTTPPTTRPTILLDDFLVALEDEDVDVEEGEDLFVVVLTTEVTTLGFKSIVE</sequence>
<reference evidence="1" key="2">
    <citation type="submission" date="2021-01" db="EMBL/GenBank/DDBJ databases">
        <authorList>
            <person name="Schikora-Tamarit M.A."/>
        </authorList>
    </citation>
    <scope>NUCLEOTIDE SEQUENCE</scope>
    <source>
        <strain evidence="1">CBS2887</strain>
    </source>
</reference>
<dbReference type="EMBL" id="JAEUBG010003780">
    <property type="protein sequence ID" value="KAH3682301.1"/>
    <property type="molecule type" value="Genomic_DNA"/>
</dbReference>
<comment type="caution">
    <text evidence="1">The sequence shown here is derived from an EMBL/GenBank/DDBJ whole genome shotgun (WGS) entry which is preliminary data.</text>
</comment>
<evidence type="ECO:0000313" key="2">
    <source>
        <dbReference type="Proteomes" id="UP000774326"/>
    </source>
</evidence>
<gene>
    <name evidence="1" type="ORF">WICPIJ_006716</name>
</gene>
<evidence type="ECO:0000313" key="1">
    <source>
        <dbReference type="EMBL" id="KAH3682301.1"/>
    </source>
</evidence>
<dbReference type="AlphaFoldDB" id="A0A9P8Q1H5"/>
<keyword evidence="2" id="KW-1185">Reference proteome</keyword>
<organism evidence="1 2">
    <name type="scientific">Wickerhamomyces pijperi</name>
    <name type="common">Yeast</name>
    <name type="synonym">Pichia pijperi</name>
    <dbReference type="NCBI Taxonomy" id="599730"/>
    <lineage>
        <taxon>Eukaryota</taxon>
        <taxon>Fungi</taxon>
        <taxon>Dikarya</taxon>
        <taxon>Ascomycota</taxon>
        <taxon>Saccharomycotina</taxon>
        <taxon>Saccharomycetes</taxon>
        <taxon>Phaffomycetales</taxon>
        <taxon>Wickerhamomycetaceae</taxon>
        <taxon>Wickerhamomyces</taxon>
    </lineage>
</organism>
<feature type="non-terminal residue" evidence="1">
    <location>
        <position position="1"/>
    </location>
</feature>
<accession>A0A9P8Q1H5</accession>